<feature type="compositionally biased region" description="Basic residues" evidence="5">
    <location>
        <begin position="677"/>
        <end position="693"/>
    </location>
</feature>
<dbReference type="SMART" id="SM00575">
    <property type="entry name" value="ZnF_PMZ"/>
    <property type="match status" value="1"/>
</dbReference>
<evidence type="ECO:0000256" key="4">
    <source>
        <dbReference type="PROSITE-ProRule" id="PRU00325"/>
    </source>
</evidence>
<keyword evidence="2 4" id="KW-0863">Zinc-finger</keyword>
<keyword evidence="6" id="KW-1133">Transmembrane helix</keyword>
<evidence type="ECO:0000256" key="5">
    <source>
        <dbReference type="SAM" id="MobiDB-lite"/>
    </source>
</evidence>
<sequence length="844" mass="96119">MDTRPGSQEELLRMRKNGEEGKKGEDHGNALSRKEATEELIGCMVHSEEEAYKLYCDYGHRIGFSVRKGKQSYFIGTRDIRTKDYYCSKEGLKYDEPVTEANFNRPDTRTNCKAMVRFRVDEKGRWTVIRFVPLHNHQLAKPGERHLLRSAKSFAVGKSGVIDPAESAESHAMNGSSDRTVGDISEPPGYTTRDCYNHDNVQNITLIGAGDSQSLVSYFKRRTNEEGMFYWDVQVDQEGRMTNFFFRDGKSRSDYDCFGDAVIFDTTYRTNKYSLICAPFVGVNHHWHNVVFGFAFLLDDSTASYVWLFKSFLESMGGQSPKSIFTDQDEAIMQAAEQVFPNTQHCFSYWHILKNAQSHLGTVNTSQAFQNMFMKCMQGCDTEMELQESWDAMLDEYKLQDNDWLNGLYKFHNRWCSVFNEDTFDGGINSSQWGEVSNNILTGIADESTSLTRFSLLVEKVVKTLRRNESEEDFRCSQTAPVRAIKHSTVLKQAAESYTHRMYKLFEAEFLDGCGATSCHENSCGGSLLRFEITMQGRGSKMWTVLLDTSTMEISCGCRKFERMGLLCSHALKAFSLQNVDMVPEKYILKRWTKDARRSMYNLNQEDSTQQECTEAELAYRNRAMQYAYNLALKSQELEEARKIFWDSLETGEKALEVFFEMRSLHAQSAKDASTREKKKKKIPKGPSTKKAKQALASSSAAPVLTAQTNEQQFQSAQDANGNATIGRSYYYQVFPTPMQPNQIFMHPNTMPVCAPQICQHMPRCVLIQISVARRTSKGHKGLLDVFLYKFSLEMAATKLPTAGRGSFVNRYRGIMVPVMLLLRGVAILSSAISFLPRVESRTN</sequence>
<keyword evidence="6" id="KW-0472">Membrane</keyword>
<dbReference type="InterPro" id="IPR007527">
    <property type="entry name" value="Znf_SWIM"/>
</dbReference>
<feature type="region of interest" description="Disordered" evidence="5">
    <location>
        <begin position="165"/>
        <end position="184"/>
    </location>
</feature>
<accession>A0A9R1BVT9</accession>
<evidence type="ECO:0000313" key="8">
    <source>
        <dbReference type="EMBL" id="VAI82980.1"/>
    </source>
</evidence>
<organism evidence="8 9">
    <name type="scientific">Triticum turgidum subsp. durum</name>
    <name type="common">Durum wheat</name>
    <name type="synonym">Triticum durum</name>
    <dbReference type="NCBI Taxonomy" id="4567"/>
    <lineage>
        <taxon>Eukaryota</taxon>
        <taxon>Viridiplantae</taxon>
        <taxon>Streptophyta</taxon>
        <taxon>Embryophyta</taxon>
        <taxon>Tracheophyta</taxon>
        <taxon>Spermatophyta</taxon>
        <taxon>Magnoliopsida</taxon>
        <taxon>Liliopsida</taxon>
        <taxon>Poales</taxon>
        <taxon>Poaceae</taxon>
        <taxon>BOP clade</taxon>
        <taxon>Pooideae</taxon>
        <taxon>Triticodae</taxon>
        <taxon>Triticeae</taxon>
        <taxon>Triticinae</taxon>
        <taxon>Triticum</taxon>
    </lineage>
</organism>
<keyword evidence="1" id="KW-0479">Metal-binding</keyword>
<evidence type="ECO:0000313" key="9">
    <source>
        <dbReference type="Proteomes" id="UP000324705"/>
    </source>
</evidence>
<dbReference type="Pfam" id="PF04434">
    <property type="entry name" value="SWIM"/>
    <property type="match status" value="1"/>
</dbReference>
<evidence type="ECO:0000256" key="1">
    <source>
        <dbReference type="ARBA" id="ARBA00022723"/>
    </source>
</evidence>
<keyword evidence="3" id="KW-0862">Zinc</keyword>
<evidence type="ECO:0000256" key="3">
    <source>
        <dbReference type="ARBA" id="ARBA00022833"/>
    </source>
</evidence>
<dbReference type="InterPro" id="IPR018289">
    <property type="entry name" value="MULE_transposase_dom"/>
</dbReference>
<evidence type="ECO:0000256" key="6">
    <source>
        <dbReference type="SAM" id="Phobius"/>
    </source>
</evidence>
<feature type="transmembrane region" description="Helical" evidence="6">
    <location>
        <begin position="815"/>
        <end position="836"/>
    </location>
</feature>
<dbReference type="EMBL" id="LT934124">
    <property type="protein sequence ID" value="VAI82980.1"/>
    <property type="molecule type" value="Genomic_DNA"/>
</dbReference>
<keyword evidence="6" id="KW-0812">Transmembrane</keyword>
<dbReference type="PANTHER" id="PTHR47718">
    <property type="entry name" value="OS01G0519700 PROTEIN"/>
    <property type="match status" value="1"/>
</dbReference>
<feature type="compositionally biased region" description="Basic and acidic residues" evidence="5">
    <location>
        <begin position="10"/>
        <end position="31"/>
    </location>
</feature>
<dbReference type="PROSITE" id="PS50966">
    <property type="entry name" value="ZF_SWIM"/>
    <property type="match status" value="1"/>
</dbReference>
<feature type="region of interest" description="Disordered" evidence="5">
    <location>
        <begin position="670"/>
        <end position="702"/>
    </location>
</feature>
<dbReference type="Proteomes" id="UP000324705">
    <property type="component" value="Chromosome 7B"/>
</dbReference>
<dbReference type="InterPro" id="IPR006564">
    <property type="entry name" value="Znf_PMZ"/>
</dbReference>
<name>A0A9R1BVT9_TRITD</name>
<protein>
    <recommendedName>
        <fullName evidence="7">SWIM-type domain-containing protein</fullName>
    </recommendedName>
</protein>
<evidence type="ECO:0000259" key="7">
    <source>
        <dbReference type="PROSITE" id="PS50966"/>
    </source>
</evidence>
<keyword evidence="9" id="KW-1185">Reference proteome</keyword>
<feature type="domain" description="SWIM-type" evidence="7">
    <location>
        <begin position="543"/>
        <end position="579"/>
    </location>
</feature>
<dbReference type="Pfam" id="PF10551">
    <property type="entry name" value="MULE"/>
    <property type="match status" value="1"/>
</dbReference>
<dbReference type="Gramene" id="TRITD7Bv1G010290.1">
    <property type="protein sequence ID" value="TRITD7Bv1G010290.1"/>
    <property type="gene ID" value="TRITD7Bv1G010290"/>
</dbReference>
<reference evidence="8 9" key="1">
    <citation type="submission" date="2017-09" db="EMBL/GenBank/DDBJ databases">
        <authorList>
            <consortium name="International Durum Wheat Genome Sequencing Consortium (IDWGSC)"/>
            <person name="Milanesi L."/>
        </authorList>
    </citation>
    <scope>NUCLEOTIDE SEQUENCE [LARGE SCALE GENOMIC DNA]</scope>
    <source>
        <strain evidence="9">cv. Svevo</strain>
    </source>
</reference>
<dbReference type="GO" id="GO:0008270">
    <property type="term" value="F:zinc ion binding"/>
    <property type="evidence" value="ECO:0007669"/>
    <property type="project" value="UniProtKB-KW"/>
</dbReference>
<dbReference type="OMA" id="HYENTTC"/>
<gene>
    <name evidence="8" type="ORF">TRITD_7Bv1G010290</name>
</gene>
<dbReference type="Pfam" id="PF03101">
    <property type="entry name" value="FAR1"/>
    <property type="match status" value="1"/>
</dbReference>
<dbReference type="InterPro" id="IPR004330">
    <property type="entry name" value="FAR1_DNA_bnd_dom"/>
</dbReference>
<feature type="region of interest" description="Disordered" evidence="5">
    <location>
        <begin position="1"/>
        <end position="31"/>
    </location>
</feature>
<evidence type="ECO:0000256" key="2">
    <source>
        <dbReference type="ARBA" id="ARBA00022771"/>
    </source>
</evidence>
<proteinExistence type="predicted"/>
<dbReference type="AlphaFoldDB" id="A0A9R1BVT9"/>
<dbReference type="PANTHER" id="PTHR47718:SF17">
    <property type="entry name" value="PROTEIN FAR1-RELATED SEQUENCE 5-LIKE"/>
    <property type="match status" value="1"/>
</dbReference>